<dbReference type="EMBL" id="FPKW01000006">
    <property type="protein sequence ID" value="SFZ94218.1"/>
    <property type="molecule type" value="Genomic_DNA"/>
</dbReference>
<reference evidence="2" key="1">
    <citation type="submission" date="2016-10" db="EMBL/GenBank/DDBJ databases">
        <authorList>
            <person name="Varghese N."/>
            <person name="Submissions S."/>
        </authorList>
    </citation>
    <scope>NUCLEOTIDE SEQUENCE [LARGE SCALE GENOMIC DNA]</scope>
    <source>
        <strain evidence="2">SUR2</strain>
    </source>
</reference>
<gene>
    <name evidence="1" type="ORF">SAMN05216324_106154</name>
</gene>
<accession>A0A1K2IPN3</accession>
<dbReference type="Proteomes" id="UP000182034">
    <property type="component" value="Unassembled WGS sequence"/>
</dbReference>
<organism evidence="1 2">
    <name type="scientific">Chryseobacterium limigenitum</name>
    <dbReference type="NCBI Taxonomy" id="1612149"/>
    <lineage>
        <taxon>Bacteria</taxon>
        <taxon>Pseudomonadati</taxon>
        <taxon>Bacteroidota</taxon>
        <taxon>Flavobacteriia</taxon>
        <taxon>Flavobacteriales</taxon>
        <taxon>Weeksellaceae</taxon>
        <taxon>Chryseobacterium group</taxon>
        <taxon>Chryseobacterium</taxon>
    </lineage>
</organism>
<evidence type="ECO:0000313" key="2">
    <source>
        <dbReference type="Proteomes" id="UP000182034"/>
    </source>
</evidence>
<dbReference type="STRING" id="1612149.SAMN05216324_106154"/>
<dbReference type="AlphaFoldDB" id="A0A1K2IPN3"/>
<dbReference type="RefSeq" id="WP_072409695.1">
    <property type="nucleotide sequence ID" value="NZ_FPKW01000006.1"/>
</dbReference>
<sequence>MINKDIELRLEDIDDRLFTKNDRNGYAVYFLDQNLTEPFTGEIYVKFNDAIESEAEYKNGYKNGIEHIYNSEGNLEQTNENRGNVIFGISKEYDEDGNTVIASIVYNNDYLRSVESVDNKIQEIKAYDDKFGESLPEYIQKLLKLSDEEVFNYEFKINNPYLNYKD</sequence>
<keyword evidence="2" id="KW-1185">Reference proteome</keyword>
<dbReference type="SUPFAM" id="SSF82185">
    <property type="entry name" value="Histone H3 K4-specific methyltransferase SET7/9 N-terminal domain"/>
    <property type="match status" value="1"/>
</dbReference>
<evidence type="ECO:0008006" key="3">
    <source>
        <dbReference type="Google" id="ProtNLM"/>
    </source>
</evidence>
<evidence type="ECO:0000313" key="1">
    <source>
        <dbReference type="EMBL" id="SFZ94218.1"/>
    </source>
</evidence>
<proteinExistence type="predicted"/>
<protein>
    <recommendedName>
        <fullName evidence="3">MORN repeat variant</fullName>
    </recommendedName>
</protein>
<dbReference type="OrthoDB" id="1427975at2"/>
<name>A0A1K2IPN3_9FLAO</name>